<keyword evidence="5" id="KW-1185">Reference proteome</keyword>
<feature type="transmembrane region" description="Helical" evidence="1">
    <location>
        <begin position="68"/>
        <end position="90"/>
    </location>
</feature>
<dbReference type="InterPro" id="IPR006860">
    <property type="entry name" value="FecR"/>
</dbReference>
<keyword evidence="1" id="KW-1133">Transmembrane helix</keyword>
<name>A0A5C1HWN0_9SPHI</name>
<dbReference type="InterPro" id="IPR032508">
    <property type="entry name" value="FecR_C"/>
</dbReference>
<dbReference type="OrthoDB" id="1099963at2"/>
<keyword evidence="1" id="KW-0812">Transmembrane</keyword>
<dbReference type="PANTHER" id="PTHR30273">
    <property type="entry name" value="PERIPLASMIC SIGNAL SENSOR AND SIGMA FACTOR ACTIVATOR FECR-RELATED"/>
    <property type="match status" value="1"/>
</dbReference>
<dbReference type="Pfam" id="PF04773">
    <property type="entry name" value="FecR"/>
    <property type="match status" value="1"/>
</dbReference>
<dbReference type="Proteomes" id="UP000251402">
    <property type="component" value="Chromosome"/>
</dbReference>
<feature type="domain" description="FecR protein" evidence="2">
    <location>
        <begin position="177"/>
        <end position="278"/>
    </location>
</feature>
<reference evidence="4" key="1">
    <citation type="submission" date="2019-08" db="EMBL/GenBank/DDBJ databases">
        <title>Comparative genome analysis confer to the adaptation heavy metal polluted environment.</title>
        <authorList>
            <person name="Li Y."/>
        </authorList>
    </citation>
    <scope>NUCLEOTIDE SEQUENCE [LARGE SCALE GENOMIC DNA]</scope>
    <source>
        <strain evidence="4">P1</strain>
    </source>
</reference>
<dbReference type="Pfam" id="PF16344">
    <property type="entry name" value="FecR_C"/>
    <property type="match status" value="1"/>
</dbReference>
<evidence type="ECO:0000256" key="1">
    <source>
        <dbReference type="SAM" id="Phobius"/>
    </source>
</evidence>
<dbReference type="Gene3D" id="2.60.120.1440">
    <property type="match status" value="1"/>
</dbReference>
<feature type="domain" description="Protein FecR C-terminal" evidence="3">
    <location>
        <begin position="321"/>
        <end position="388"/>
    </location>
</feature>
<protein>
    <submittedName>
        <fullName evidence="4">DUF4974 domain-containing protein</fullName>
    </submittedName>
</protein>
<dbReference type="GO" id="GO:0016989">
    <property type="term" value="F:sigma factor antagonist activity"/>
    <property type="evidence" value="ECO:0007669"/>
    <property type="project" value="TreeGrafter"/>
</dbReference>
<dbReference type="InterPro" id="IPR012373">
    <property type="entry name" value="Ferrdict_sens_TM"/>
</dbReference>
<organism evidence="4 5">
    <name type="scientific">Mucilaginibacter rubeus</name>
    <dbReference type="NCBI Taxonomy" id="2027860"/>
    <lineage>
        <taxon>Bacteria</taxon>
        <taxon>Pseudomonadati</taxon>
        <taxon>Bacteroidota</taxon>
        <taxon>Sphingobacteriia</taxon>
        <taxon>Sphingobacteriales</taxon>
        <taxon>Sphingobacteriaceae</taxon>
        <taxon>Mucilaginibacter</taxon>
    </lineage>
</organism>
<evidence type="ECO:0000313" key="5">
    <source>
        <dbReference type="Proteomes" id="UP000251402"/>
    </source>
</evidence>
<gene>
    <name evidence="4" type="ORF">DEO27_008265</name>
</gene>
<evidence type="ECO:0000259" key="2">
    <source>
        <dbReference type="Pfam" id="PF04773"/>
    </source>
</evidence>
<dbReference type="RefSeq" id="WP_112570389.1">
    <property type="nucleotide sequence ID" value="NZ_CP043450.1"/>
</dbReference>
<dbReference type="KEGG" id="mrub:DEO27_008265"/>
<dbReference type="PANTHER" id="PTHR30273:SF2">
    <property type="entry name" value="PROTEIN FECR"/>
    <property type="match status" value="1"/>
</dbReference>
<dbReference type="EMBL" id="CP043450">
    <property type="protein sequence ID" value="QEM10015.1"/>
    <property type="molecule type" value="Genomic_DNA"/>
</dbReference>
<evidence type="ECO:0000313" key="4">
    <source>
        <dbReference type="EMBL" id="QEM10015.1"/>
    </source>
</evidence>
<accession>A0A5C1HWN0</accession>
<evidence type="ECO:0000259" key="3">
    <source>
        <dbReference type="Pfam" id="PF16344"/>
    </source>
</evidence>
<proteinExistence type="predicted"/>
<keyword evidence="1" id="KW-0472">Membrane</keyword>
<dbReference type="Gene3D" id="3.55.50.30">
    <property type="match status" value="1"/>
</dbReference>
<sequence length="390" mass="43487">MAEFDHEQLLKKFREGNCTDEELAIIESWYADWNMNDHVRLSETELRKAESLMRNQVMERTGMRTVQFWPRISMIAASVVLITSICFYLLKLETSRKYIAKPAIASTEILAGKEGATLTLANGHKIKLGKGVKGHLASQGAINITKSVSGEITYTVQDQNILKGKANGGNREMLLNTLNTGKGENFKVKLPDGSLVWLNADSKITFPVNMEAGKERRVNLTGEGYFEVAKDAAHPFVVSVLGTSEFSGQEIRVLGTHFNINSYPGESNAATTLLEGSISLTVEGAKFTRKLTPGQQAEVKSNNVRISEVDTENAVAWKNGYFYFDRTDITTVMNQISRWYDVNVVYEGKVPDAHITGKVHRNANLSEALQILKYLDINYSVVDRTIKIRP</sequence>
<dbReference type="AlphaFoldDB" id="A0A5C1HWN0"/>